<evidence type="ECO:0000313" key="1">
    <source>
        <dbReference type="EMBL" id="VDB98053.1"/>
    </source>
</evidence>
<dbReference type="EMBL" id="LR031358">
    <property type="protein sequence ID" value="VDB98053.1"/>
    <property type="molecule type" value="Genomic_DNA"/>
</dbReference>
<organism evidence="1 2">
    <name type="scientific">Oenococcus oeni</name>
    <name type="common">Leuconostoc oenos</name>
    <dbReference type="NCBI Taxonomy" id="1247"/>
    <lineage>
        <taxon>Bacteria</taxon>
        <taxon>Bacillati</taxon>
        <taxon>Bacillota</taxon>
        <taxon>Bacilli</taxon>
        <taxon>Lactobacillales</taxon>
        <taxon>Lactobacillaceae</taxon>
        <taxon>Oenococcus</taxon>
    </lineage>
</organism>
<reference evidence="1 2" key="1">
    <citation type="submission" date="2018-08" db="EMBL/GenBank/DDBJ databases">
        <authorList>
            <person name="Lorentzen P. G. S. M."/>
        </authorList>
    </citation>
    <scope>NUCLEOTIDE SEQUENCE [LARGE SCALE GENOMIC DNA]</scope>
    <source>
        <strain evidence="1 2">CRBO_1381</strain>
    </source>
</reference>
<sequence>MNTDKFNLFIRLWHNTCTSRVLAGVFYLKSNSNNNYCVLMLLGYIIYLGTRSTGACNKVFNI</sequence>
<protein>
    <submittedName>
        <fullName evidence="1">Uncharacterized protein</fullName>
    </submittedName>
</protein>
<accession>A0AAQ2URJ5</accession>
<name>A0AAQ2URJ5_OENOE</name>
<dbReference type="AlphaFoldDB" id="A0AAQ2URJ5"/>
<proteinExistence type="predicted"/>
<dbReference type="Proteomes" id="UP000294726">
    <property type="component" value="Chromosome"/>
</dbReference>
<gene>
    <name evidence="1" type="ORF">OENI_0911</name>
</gene>
<evidence type="ECO:0000313" key="2">
    <source>
        <dbReference type="Proteomes" id="UP000294726"/>
    </source>
</evidence>